<evidence type="ECO:0000256" key="1">
    <source>
        <dbReference type="SAM" id="Coils"/>
    </source>
</evidence>
<evidence type="ECO:0000313" key="3">
    <source>
        <dbReference type="EMBL" id="KIO17602.1"/>
    </source>
</evidence>
<dbReference type="HOGENOM" id="CLU_060356_3_1_1"/>
<reference evidence="3 4" key="1">
    <citation type="submission" date="2014-04" db="EMBL/GenBank/DDBJ databases">
        <authorList>
            <consortium name="DOE Joint Genome Institute"/>
            <person name="Kuo A."/>
            <person name="Girlanda M."/>
            <person name="Perotto S."/>
            <person name="Kohler A."/>
            <person name="Nagy L.G."/>
            <person name="Floudas D."/>
            <person name="Copeland A."/>
            <person name="Barry K.W."/>
            <person name="Cichocki N."/>
            <person name="Veneault-Fourrey C."/>
            <person name="LaButti K."/>
            <person name="Lindquist E.A."/>
            <person name="Lipzen A."/>
            <person name="Lundell T."/>
            <person name="Morin E."/>
            <person name="Murat C."/>
            <person name="Sun H."/>
            <person name="Tunlid A."/>
            <person name="Henrissat B."/>
            <person name="Grigoriev I.V."/>
            <person name="Hibbett D.S."/>
            <person name="Martin F."/>
            <person name="Nordberg H.P."/>
            <person name="Cantor M.N."/>
            <person name="Hua S.X."/>
        </authorList>
    </citation>
    <scope>NUCLEOTIDE SEQUENCE [LARGE SCALE GENOMIC DNA]</scope>
    <source>
        <strain evidence="3 4">MUT 4182</strain>
    </source>
</reference>
<feature type="coiled-coil region" evidence="1">
    <location>
        <begin position="230"/>
        <end position="257"/>
    </location>
</feature>
<gene>
    <name evidence="3" type="ORF">M407DRAFT_32729</name>
</gene>
<dbReference type="PANTHER" id="PTHR36223">
    <property type="entry name" value="BETA-LACTAMASE-TYPE TRANSPEPTIDASE FOLD DOMAIN CONTAINING PROTEIN"/>
    <property type="match status" value="1"/>
</dbReference>
<sequence length="301" mass="33061">MTTEVSIAQLSAAICINGRPAELLAPSFDPATGVVEVWVPSEAGKEYSVCWRRRQDTGCDLGGVVTIDGRQVGGTSRVVTRSSMGWNEYSGQQTSGMTERPFRFNEVQTTDNERILVHQQLPPRPGEIVLEIYRVAIVSQAHPVLLSGRAPSPVGLIHERSKKVGCHVTRLGSERISKSCSSVLAVPLTPLDYVPCATFIFKYRSAEILRAAGIMPPLLNLSVSLTRRGEEEDEDDVDQAEAEIAALQIALKARIEALAKRKRIRVDDVEANISAKRRRVYIKKENERSAASPGSIELTEL</sequence>
<dbReference type="Pfam" id="PF25534">
    <property type="entry name" value="DUF7918"/>
    <property type="match status" value="1"/>
</dbReference>
<dbReference type="PANTHER" id="PTHR36223:SF1">
    <property type="entry name" value="TRANSCRIPTION ELONGATION FACTOR EAF N-TERMINAL DOMAIN-CONTAINING PROTEIN"/>
    <property type="match status" value="1"/>
</dbReference>
<reference evidence="4" key="2">
    <citation type="submission" date="2015-01" db="EMBL/GenBank/DDBJ databases">
        <title>Evolutionary Origins and Diversification of the Mycorrhizal Mutualists.</title>
        <authorList>
            <consortium name="DOE Joint Genome Institute"/>
            <consortium name="Mycorrhizal Genomics Consortium"/>
            <person name="Kohler A."/>
            <person name="Kuo A."/>
            <person name="Nagy L.G."/>
            <person name="Floudas D."/>
            <person name="Copeland A."/>
            <person name="Barry K.W."/>
            <person name="Cichocki N."/>
            <person name="Veneault-Fourrey C."/>
            <person name="LaButti K."/>
            <person name="Lindquist E.A."/>
            <person name="Lipzen A."/>
            <person name="Lundell T."/>
            <person name="Morin E."/>
            <person name="Murat C."/>
            <person name="Riley R."/>
            <person name="Ohm R."/>
            <person name="Sun H."/>
            <person name="Tunlid A."/>
            <person name="Henrissat B."/>
            <person name="Grigoriev I.V."/>
            <person name="Hibbett D.S."/>
            <person name="Martin F."/>
        </authorList>
    </citation>
    <scope>NUCLEOTIDE SEQUENCE [LARGE SCALE GENOMIC DNA]</scope>
    <source>
        <strain evidence="4">MUT 4182</strain>
    </source>
</reference>
<keyword evidence="4" id="KW-1185">Reference proteome</keyword>
<dbReference type="EMBL" id="KN823364">
    <property type="protein sequence ID" value="KIO17602.1"/>
    <property type="molecule type" value="Genomic_DNA"/>
</dbReference>
<dbReference type="Proteomes" id="UP000054248">
    <property type="component" value="Unassembled WGS sequence"/>
</dbReference>
<proteinExistence type="predicted"/>
<name>A0A0C3L7V4_9AGAM</name>
<dbReference type="AlphaFoldDB" id="A0A0C3L7V4"/>
<keyword evidence="1" id="KW-0175">Coiled coil</keyword>
<dbReference type="InterPro" id="IPR057678">
    <property type="entry name" value="DUF7918"/>
</dbReference>
<dbReference type="OrthoDB" id="3364132at2759"/>
<accession>A0A0C3L7V4</accession>
<evidence type="ECO:0000259" key="2">
    <source>
        <dbReference type="Pfam" id="PF25534"/>
    </source>
</evidence>
<evidence type="ECO:0000313" key="4">
    <source>
        <dbReference type="Proteomes" id="UP000054248"/>
    </source>
</evidence>
<dbReference type="STRING" id="1051891.A0A0C3L7V4"/>
<organism evidence="3 4">
    <name type="scientific">Tulasnella calospora MUT 4182</name>
    <dbReference type="NCBI Taxonomy" id="1051891"/>
    <lineage>
        <taxon>Eukaryota</taxon>
        <taxon>Fungi</taxon>
        <taxon>Dikarya</taxon>
        <taxon>Basidiomycota</taxon>
        <taxon>Agaricomycotina</taxon>
        <taxon>Agaricomycetes</taxon>
        <taxon>Cantharellales</taxon>
        <taxon>Tulasnellaceae</taxon>
        <taxon>Tulasnella</taxon>
    </lineage>
</organism>
<protein>
    <recommendedName>
        <fullName evidence="2">DUF7918 domain-containing protein</fullName>
    </recommendedName>
</protein>
<feature type="domain" description="DUF7918" evidence="2">
    <location>
        <begin position="10"/>
        <end position="216"/>
    </location>
</feature>